<reference evidence="1 2" key="1">
    <citation type="submission" date="2022-03" db="EMBL/GenBank/DDBJ databases">
        <title>Hymenobactersp. isolated from the air.</title>
        <authorList>
            <person name="Won M."/>
            <person name="Kwon S.-W."/>
        </authorList>
    </citation>
    <scope>NUCLEOTIDE SEQUENCE [LARGE SCALE GENOMIC DNA]</scope>
    <source>
        <strain evidence="1 2">KACC 21982</strain>
    </source>
</reference>
<accession>A0ABY4D1K2</accession>
<sequence>MQQADLPERWKTKLRSYLIAKGKSDETLSASEFPTDNVVRIIFEDDSKVEFNYAFSIEAPEFKEVAVFTEHCGYHLFQLYDGINLVVEKR</sequence>
<dbReference type="EMBL" id="CP094669">
    <property type="protein sequence ID" value="UOG76250.1"/>
    <property type="molecule type" value="Genomic_DNA"/>
</dbReference>
<evidence type="ECO:0000313" key="1">
    <source>
        <dbReference type="EMBL" id="UOG76250.1"/>
    </source>
</evidence>
<keyword evidence="2" id="KW-1185">Reference proteome</keyword>
<protein>
    <submittedName>
        <fullName evidence="1">Uncharacterized protein</fullName>
    </submittedName>
</protein>
<proteinExistence type="predicted"/>
<dbReference type="RefSeq" id="WP_243801004.1">
    <property type="nucleotide sequence ID" value="NZ_CP094669.1"/>
</dbReference>
<gene>
    <name evidence="1" type="ORF">MTX78_06535</name>
</gene>
<dbReference type="Proteomes" id="UP000831113">
    <property type="component" value="Chromosome"/>
</dbReference>
<evidence type="ECO:0000313" key="2">
    <source>
        <dbReference type="Proteomes" id="UP000831113"/>
    </source>
</evidence>
<organism evidence="1 2">
    <name type="scientific">Hymenobacter tibetensis</name>
    <dbReference type="NCBI Taxonomy" id="497967"/>
    <lineage>
        <taxon>Bacteria</taxon>
        <taxon>Pseudomonadati</taxon>
        <taxon>Bacteroidota</taxon>
        <taxon>Cytophagia</taxon>
        <taxon>Cytophagales</taxon>
        <taxon>Hymenobacteraceae</taxon>
        <taxon>Hymenobacter</taxon>
    </lineage>
</organism>
<name>A0ABY4D1K2_9BACT</name>